<evidence type="ECO:0000313" key="3">
    <source>
        <dbReference type="Proteomes" id="UP000276834"/>
    </source>
</evidence>
<organism evidence="2 3">
    <name type="scientific">Chloebia gouldiae</name>
    <name type="common">Gouldian finch</name>
    <name type="synonym">Erythrura gouldiae</name>
    <dbReference type="NCBI Taxonomy" id="44316"/>
    <lineage>
        <taxon>Eukaryota</taxon>
        <taxon>Metazoa</taxon>
        <taxon>Chordata</taxon>
        <taxon>Craniata</taxon>
        <taxon>Vertebrata</taxon>
        <taxon>Euteleostomi</taxon>
        <taxon>Archelosauria</taxon>
        <taxon>Archosauria</taxon>
        <taxon>Dinosauria</taxon>
        <taxon>Saurischia</taxon>
        <taxon>Theropoda</taxon>
        <taxon>Coelurosauria</taxon>
        <taxon>Aves</taxon>
        <taxon>Neognathae</taxon>
        <taxon>Neoaves</taxon>
        <taxon>Telluraves</taxon>
        <taxon>Australaves</taxon>
        <taxon>Passeriformes</taxon>
        <taxon>Passeroidea</taxon>
        <taxon>Passeridae</taxon>
        <taxon>Chloebia</taxon>
    </lineage>
</organism>
<feature type="region of interest" description="Disordered" evidence="1">
    <location>
        <begin position="1"/>
        <end position="63"/>
    </location>
</feature>
<dbReference type="AlphaFoldDB" id="A0A3L8SK86"/>
<evidence type="ECO:0000256" key="1">
    <source>
        <dbReference type="SAM" id="MobiDB-lite"/>
    </source>
</evidence>
<name>A0A3L8SK86_CHLGU</name>
<feature type="compositionally biased region" description="Polar residues" evidence="1">
    <location>
        <begin position="1"/>
        <end position="18"/>
    </location>
</feature>
<evidence type="ECO:0000313" key="2">
    <source>
        <dbReference type="EMBL" id="RLW02998.1"/>
    </source>
</evidence>
<accession>A0A3L8SK86</accession>
<keyword evidence="3" id="KW-1185">Reference proteome</keyword>
<dbReference type="EMBL" id="QUSF01000017">
    <property type="protein sequence ID" value="RLW02998.1"/>
    <property type="molecule type" value="Genomic_DNA"/>
</dbReference>
<dbReference type="Proteomes" id="UP000276834">
    <property type="component" value="Unassembled WGS sequence"/>
</dbReference>
<protein>
    <submittedName>
        <fullName evidence="2">Uncharacterized protein</fullName>
    </submittedName>
</protein>
<reference evidence="2 3" key="1">
    <citation type="journal article" date="2018" name="Proc. R. Soc. B">
        <title>A non-coding region near Follistatin controls head colour polymorphism in the Gouldian finch.</title>
        <authorList>
            <person name="Toomey M.B."/>
            <person name="Marques C.I."/>
            <person name="Andrade P."/>
            <person name="Araujo P.M."/>
            <person name="Sabatino S."/>
            <person name="Gazda M.A."/>
            <person name="Afonso S."/>
            <person name="Lopes R.J."/>
            <person name="Corbo J.C."/>
            <person name="Carneiro M."/>
        </authorList>
    </citation>
    <scope>NUCLEOTIDE SEQUENCE [LARGE SCALE GENOMIC DNA]</scope>
    <source>
        <strain evidence="2">Red01</strain>
        <tissue evidence="2">Muscle</tissue>
    </source>
</reference>
<proteinExistence type="predicted"/>
<gene>
    <name evidence="2" type="ORF">DV515_00006778</name>
</gene>
<feature type="compositionally biased region" description="Pro residues" evidence="1">
    <location>
        <begin position="30"/>
        <end position="39"/>
    </location>
</feature>
<sequence length="126" mass="13924">MSQQHSPSSATPGSQDMPQKSRKGTEENQPPHPPSPRPITQPCLAMGQSMAPDQRHHEPTHSPRRISLAQLPQGVTWGQNQTPDATSPHCFSQLLAMPEQSRTPRQCQALWELTAICARQLGQFAE</sequence>
<comment type="caution">
    <text evidence="2">The sequence shown here is derived from an EMBL/GenBank/DDBJ whole genome shotgun (WGS) entry which is preliminary data.</text>
</comment>